<dbReference type="InterPro" id="IPR005341">
    <property type="entry name" value="Tim16"/>
</dbReference>
<dbReference type="GO" id="GO:0005743">
    <property type="term" value="C:mitochondrial inner membrane"/>
    <property type="evidence" value="ECO:0007669"/>
    <property type="project" value="UniProtKB-SubCell"/>
</dbReference>
<keyword evidence="5" id="KW-0653">Protein transport</keyword>
<evidence type="ECO:0000256" key="5">
    <source>
        <dbReference type="ARBA" id="ARBA00022927"/>
    </source>
</evidence>
<name>A0ABD2QBU9_9PLAT</name>
<evidence type="ECO:0000256" key="8">
    <source>
        <dbReference type="ARBA" id="ARBA00023136"/>
    </source>
</evidence>
<comment type="caution">
    <text evidence="10">The sequence shown here is derived from an EMBL/GenBank/DDBJ whole genome shotgun (WGS) entry which is preliminary data.</text>
</comment>
<dbReference type="FunFam" id="1.10.287.110:FF:000006">
    <property type="entry name" value="Import inner membrane translocase subunit TIM16"/>
    <property type="match status" value="1"/>
</dbReference>
<dbReference type="Pfam" id="PF03656">
    <property type="entry name" value="Pam16"/>
    <property type="match status" value="1"/>
</dbReference>
<evidence type="ECO:0000256" key="2">
    <source>
        <dbReference type="ARBA" id="ARBA00008817"/>
    </source>
</evidence>
<dbReference type="AlphaFoldDB" id="A0ABD2QBU9"/>
<evidence type="ECO:0000256" key="6">
    <source>
        <dbReference type="ARBA" id="ARBA00023010"/>
    </source>
</evidence>
<keyword evidence="8" id="KW-0472">Membrane</keyword>
<dbReference type="PANTHER" id="PTHR12388:SF0">
    <property type="entry name" value="MITOCHONDRIAL IMPORT INNER MEMBRANE TRANSLOCASE SUBUNIT TIM16"/>
    <property type="match status" value="1"/>
</dbReference>
<feature type="region of interest" description="Disordered" evidence="9">
    <location>
        <begin position="161"/>
        <end position="181"/>
    </location>
</feature>
<feature type="compositionally biased region" description="Low complexity" evidence="9">
    <location>
        <begin position="91"/>
        <end position="105"/>
    </location>
</feature>
<reference evidence="10 11" key="1">
    <citation type="submission" date="2024-11" db="EMBL/GenBank/DDBJ databases">
        <title>Adaptive evolution of stress response genes in parasites aligns with host niche diversity.</title>
        <authorList>
            <person name="Hahn C."/>
            <person name="Resl P."/>
        </authorList>
    </citation>
    <scope>NUCLEOTIDE SEQUENCE [LARGE SCALE GENOMIC DNA]</scope>
    <source>
        <strain evidence="10">EGGRZ-B1_66</strain>
        <tissue evidence="10">Body</tissue>
    </source>
</reference>
<comment type="similarity">
    <text evidence="2">Belongs to the TIM16/PAM16 family.</text>
</comment>
<gene>
    <name evidence="10" type="ORF">Ciccas_004629</name>
</gene>
<evidence type="ECO:0000313" key="10">
    <source>
        <dbReference type="EMBL" id="KAL3316722.1"/>
    </source>
</evidence>
<evidence type="ECO:0000256" key="4">
    <source>
        <dbReference type="ARBA" id="ARBA00022792"/>
    </source>
</evidence>
<keyword evidence="4" id="KW-0999">Mitochondrion inner membrane</keyword>
<dbReference type="InterPro" id="IPR036869">
    <property type="entry name" value="J_dom_sf"/>
</dbReference>
<evidence type="ECO:0000313" key="11">
    <source>
        <dbReference type="Proteomes" id="UP001626550"/>
    </source>
</evidence>
<keyword evidence="7" id="KW-0496">Mitochondrion</keyword>
<protein>
    <submittedName>
        <fullName evidence="10">Uncharacterized protein</fullName>
    </submittedName>
</protein>
<evidence type="ECO:0000256" key="7">
    <source>
        <dbReference type="ARBA" id="ARBA00023128"/>
    </source>
</evidence>
<sequence>MAIASLRHKSRDSSFARSIFVPFKGSDSNTAFHELKRESNSAITLGGLAARILAEIVLQGAKVVGRALGKAISEEILASQQAAKSRRATTGGSPNNDSSDFSGSDSKFGMTLNEAKLILNVKDIKDIETLQKNYDHLFSVNDKSQGGSLYLQSKVFRAKERITDELRDTDPPNNEDEQISA</sequence>
<keyword evidence="6" id="KW-0811">Translocation</keyword>
<keyword evidence="11" id="KW-1185">Reference proteome</keyword>
<comment type="subcellular location">
    <subcellularLocation>
        <location evidence="1">Mitochondrion inner membrane</location>
        <topology evidence="1">Peripheral membrane protein</topology>
    </subcellularLocation>
</comment>
<dbReference type="PANTHER" id="PTHR12388">
    <property type="entry name" value="MITOCHONDRIA ASSOCIATED GRANULOCYTE MACROPHAGE CSF SIGNALING MOLECULE"/>
    <property type="match status" value="1"/>
</dbReference>
<proteinExistence type="inferred from homology"/>
<feature type="compositionally biased region" description="Basic and acidic residues" evidence="9">
    <location>
        <begin position="161"/>
        <end position="170"/>
    </location>
</feature>
<evidence type="ECO:0000256" key="1">
    <source>
        <dbReference type="ARBA" id="ARBA00004637"/>
    </source>
</evidence>
<accession>A0ABD2QBU9</accession>
<evidence type="ECO:0000256" key="9">
    <source>
        <dbReference type="SAM" id="MobiDB-lite"/>
    </source>
</evidence>
<evidence type="ECO:0000256" key="3">
    <source>
        <dbReference type="ARBA" id="ARBA00022448"/>
    </source>
</evidence>
<keyword evidence="3" id="KW-0813">Transport</keyword>
<dbReference type="GO" id="GO:0015031">
    <property type="term" value="P:protein transport"/>
    <property type="evidence" value="ECO:0007669"/>
    <property type="project" value="UniProtKB-KW"/>
</dbReference>
<dbReference type="EMBL" id="JBJKFK010000492">
    <property type="protein sequence ID" value="KAL3316722.1"/>
    <property type="molecule type" value="Genomic_DNA"/>
</dbReference>
<organism evidence="10 11">
    <name type="scientific">Cichlidogyrus casuarinus</name>
    <dbReference type="NCBI Taxonomy" id="1844966"/>
    <lineage>
        <taxon>Eukaryota</taxon>
        <taxon>Metazoa</taxon>
        <taxon>Spiralia</taxon>
        <taxon>Lophotrochozoa</taxon>
        <taxon>Platyhelminthes</taxon>
        <taxon>Monogenea</taxon>
        <taxon>Monopisthocotylea</taxon>
        <taxon>Dactylogyridea</taxon>
        <taxon>Ancyrocephalidae</taxon>
        <taxon>Cichlidogyrus</taxon>
    </lineage>
</organism>
<dbReference type="Gene3D" id="1.10.287.110">
    <property type="entry name" value="DnaJ domain"/>
    <property type="match status" value="1"/>
</dbReference>
<feature type="region of interest" description="Disordered" evidence="9">
    <location>
        <begin position="83"/>
        <end position="105"/>
    </location>
</feature>
<dbReference type="Proteomes" id="UP001626550">
    <property type="component" value="Unassembled WGS sequence"/>
</dbReference>